<dbReference type="RefSeq" id="WP_183681761.1">
    <property type="nucleotide sequence ID" value="NZ_JACHHH010000001.1"/>
</dbReference>
<evidence type="ECO:0000313" key="4">
    <source>
        <dbReference type="EMBL" id="MBB6040231.1"/>
    </source>
</evidence>
<dbReference type="GO" id="GO:0019305">
    <property type="term" value="P:dTDP-rhamnose biosynthetic process"/>
    <property type="evidence" value="ECO:0007669"/>
    <property type="project" value="UniProtKB-UniPathway"/>
</dbReference>
<feature type="domain" description="RmlD-like substrate binding" evidence="3">
    <location>
        <begin position="1"/>
        <end position="302"/>
    </location>
</feature>
<dbReference type="InterPro" id="IPR005913">
    <property type="entry name" value="dTDP_dehydrorham_reduct"/>
</dbReference>
<reference evidence="4 5" key="1">
    <citation type="submission" date="2020-08" db="EMBL/GenBank/DDBJ databases">
        <title>Genomic Encyclopedia of Type Strains, Phase IV (KMG-IV): sequencing the most valuable type-strain genomes for metagenomic binning, comparative biology and taxonomic classification.</title>
        <authorList>
            <person name="Goeker M."/>
        </authorList>
    </citation>
    <scope>NUCLEOTIDE SEQUENCE [LARGE SCALE GENOMIC DNA]</scope>
    <source>
        <strain evidence="4 5">DSM 17245</strain>
    </source>
</reference>
<dbReference type="EMBL" id="JACHHH010000001">
    <property type="protein sequence ID" value="MBB6040231.1"/>
    <property type="molecule type" value="Genomic_DNA"/>
</dbReference>
<dbReference type="EC" id="1.1.1.133" evidence="2"/>
<keyword evidence="2 4" id="KW-0560">Oxidoreductase</keyword>
<dbReference type="InterPro" id="IPR036291">
    <property type="entry name" value="NAD(P)-bd_dom_sf"/>
</dbReference>
<gene>
    <name evidence="4" type="ORF">HNQ46_000192</name>
</gene>
<dbReference type="NCBIfam" id="TIGR01214">
    <property type="entry name" value="rmlD"/>
    <property type="match status" value="1"/>
</dbReference>
<dbReference type="PANTHER" id="PTHR10491">
    <property type="entry name" value="DTDP-4-DEHYDRORHAMNOSE REDUCTASE"/>
    <property type="match status" value="1"/>
</dbReference>
<dbReference type="GO" id="GO:0008831">
    <property type="term" value="F:dTDP-4-dehydrorhamnose reductase activity"/>
    <property type="evidence" value="ECO:0007669"/>
    <property type="project" value="UniProtKB-EC"/>
</dbReference>
<dbReference type="Pfam" id="PF04321">
    <property type="entry name" value="RmlD_sub_bind"/>
    <property type="match status" value="1"/>
</dbReference>
<dbReference type="CDD" id="cd05254">
    <property type="entry name" value="dTDP_HR_like_SDR_e"/>
    <property type="match status" value="1"/>
</dbReference>
<name>A0A7W9SF30_9FIRM</name>
<dbReference type="AlphaFoldDB" id="A0A7W9SF30"/>
<dbReference type="Gene3D" id="3.40.50.720">
    <property type="entry name" value="NAD(P)-binding Rossmann-like Domain"/>
    <property type="match status" value="1"/>
</dbReference>
<accession>A0A7W9SF30</accession>
<keyword evidence="2" id="KW-0521">NADP</keyword>
<comment type="function">
    <text evidence="2">Catalyzes the reduction of dTDP-6-deoxy-L-lyxo-4-hexulose to yield dTDP-L-rhamnose.</text>
</comment>
<sequence length="305" mass="34460">MRVFVTGVNGQLGHDVMNELARRGIEAVGSGIEPEYVGIMDGSPVCSMPYVGLDLTNEEEARRILTEEKIDCLIHCAAWTAVDDAEDPEKRNFVFRINGEVPGSLAKVMKDLKGKMLYLSTDYVFSGEGTKPWEEEERDFHPINVYGASKLAGEEAIRKVLPEHFIVRIAWVFGLNGKNFIKTMLQVGKKHPSVRVVSDQVGSPTYTLDLARLLVDMVETEKYGTYHATNEGEYISWYDFTKAIYEEAGLSTEVIPVTTEEYGLSRARRPFNSRLSKEKLKREGFQGLPHWKDALKRYLQALEAE</sequence>
<evidence type="ECO:0000313" key="5">
    <source>
        <dbReference type="Proteomes" id="UP000522163"/>
    </source>
</evidence>
<dbReference type="InterPro" id="IPR029903">
    <property type="entry name" value="RmlD-like-bd"/>
</dbReference>
<evidence type="ECO:0000256" key="1">
    <source>
        <dbReference type="ARBA" id="ARBA00010944"/>
    </source>
</evidence>
<evidence type="ECO:0000256" key="2">
    <source>
        <dbReference type="RuleBase" id="RU364082"/>
    </source>
</evidence>
<comment type="caution">
    <text evidence="4">The sequence shown here is derived from an EMBL/GenBank/DDBJ whole genome shotgun (WGS) entry which is preliminary data.</text>
</comment>
<organism evidence="4 5">
    <name type="scientific">Oribacterium sinus</name>
    <dbReference type="NCBI Taxonomy" id="237576"/>
    <lineage>
        <taxon>Bacteria</taxon>
        <taxon>Bacillati</taxon>
        <taxon>Bacillota</taxon>
        <taxon>Clostridia</taxon>
        <taxon>Lachnospirales</taxon>
        <taxon>Lachnospiraceae</taxon>
        <taxon>Oribacterium</taxon>
    </lineage>
</organism>
<dbReference type="SUPFAM" id="SSF51735">
    <property type="entry name" value="NAD(P)-binding Rossmann-fold domains"/>
    <property type="match status" value="1"/>
</dbReference>
<dbReference type="UniPathway" id="UPA00124"/>
<dbReference type="PANTHER" id="PTHR10491:SF4">
    <property type="entry name" value="METHIONINE ADENOSYLTRANSFERASE 2 SUBUNIT BETA"/>
    <property type="match status" value="1"/>
</dbReference>
<dbReference type="GeneID" id="85013764"/>
<dbReference type="GO" id="GO:0005829">
    <property type="term" value="C:cytosol"/>
    <property type="evidence" value="ECO:0007669"/>
    <property type="project" value="TreeGrafter"/>
</dbReference>
<dbReference type="Gene3D" id="3.90.25.10">
    <property type="entry name" value="UDP-galactose 4-epimerase, domain 1"/>
    <property type="match status" value="1"/>
</dbReference>
<comment type="similarity">
    <text evidence="1 2">Belongs to the dTDP-4-dehydrorhamnose reductase family.</text>
</comment>
<evidence type="ECO:0000259" key="3">
    <source>
        <dbReference type="Pfam" id="PF04321"/>
    </source>
</evidence>
<dbReference type="Proteomes" id="UP000522163">
    <property type="component" value="Unassembled WGS sequence"/>
</dbReference>
<protein>
    <recommendedName>
        <fullName evidence="2">dTDP-4-dehydrorhamnose reductase</fullName>
        <ecNumber evidence="2">1.1.1.133</ecNumber>
    </recommendedName>
</protein>
<comment type="pathway">
    <text evidence="2">Carbohydrate biosynthesis; dTDP-L-rhamnose biosynthesis.</text>
</comment>
<proteinExistence type="inferred from homology"/>